<reference evidence="1 2" key="1">
    <citation type="submission" date="2015-09" db="EMBL/GenBank/DDBJ databases">
        <title>Genome announcement of multiple Pseudomonas syringae strains.</title>
        <authorList>
            <person name="Thakur S."/>
            <person name="Wang P.W."/>
            <person name="Gong Y."/>
            <person name="Weir B.S."/>
            <person name="Guttman D.S."/>
        </authorList>
    </citation>
    <scope>NUCLEOTIDE SEQUENCE [LARGE SCALE GENOMIC DNA]</scope>
    <source>
        <strain evidence="1 2">ICMP17524</strain>
    </source>
</reference>
<comment type="caution">
    <text evidence="1">The sequence shown here is derived from an EMBL/GenBank/DDBJ whole genome shotgun (WGS) entry which is preliminary data.</text>
</comment>
<dbReference type="PATRIC" id="fig|264451.4.peg.2436"/>
<dbReference type="Proteomes" id="UP000050356">
    <property type="component" value="Unassembled WGS sequence"/>
</dbReference>
<protein>
    <submittedName>
        <fullName evidence="1">Uncharacterized protein</fullName>
    </submittedName>
</protein>
<evidence type="ECO:0000313" key="1">
    <source>
        <dbReference type="EMBL" id="KPW86964.1"/>
    </source>
</evidence>
<dbReference type="EMBL" id="LJQA01000733">
    <property type="protein sequence ID" value="KPW86964.1"/>
    <property type="molecule type" value="Genomic_DNA"/>
</dbReference>
<dbReference type="AlphaFoldDB" id="A0A0P9M7L1"/>
<organism evidence="1 2">
    <name type="scientific">Pseudomonas syringae pv. cerasicola</name>
    <dbReference type="NCBI Taxonomy" id="264451"/>
    <lineage>
        <taxon>Bacteria</taxon>
        <taxon>Pseudomonadati</taxon>
        <taxon>Pseudomonadota</taxon>
        <taxon>Gammaproteobacteria</taxon>
        <taxon>Pseudomonadales</taxon>
        <taxon>Pseudomonadaceae</taxon>
        <taxon>Pseudomonas</taxon>
        <taxon>Pseudomonas syringae</taxon>
    </lineage>
</organism>
<evidence type="ECO:0000313" key="2">
    <source>
        <dbReference type="Proteomes" id="UP000050356"/>
    </source>
</evidence>
<gene>
    <name evidence="1" type="ORF">ALO50_200053</name>
</gene>
<accession>A0A0P9M7L1</accession>
<proteinExistence type="predicted"/>
<name>A0A0P9M7L1_PSESX</name>
<sequence length="63" mass="7050">MLIALWENHQANGVALKVRATWAGAANDSEPCANFYTHAKRRSSITVEIRKKWRLSPLLSPCA</sequence>